<dbReference type="OrthoDB" id="10251809at2759"/>
<proteinExistence type="predicted"/>
<dbReference type="SUPFAM" id="SSF117281">
    <property type="entry name" value="Kelch motif"/>
    <property type="match status" value="2"/>
</dbReference>
<dbReference type="AlphaFoldDB" id="A0A0M0LSJ5"/>
<organism evidence="5 6">
    <name type="scientific">Chrysochromulina tobinii</name>
    <dbReference type="NCBI Taxonomy" id="1460289"/>
    <lineage>
        <taxon>Eukaryota</taxon>
        <taxon>Haptista</taxon>
        <taxon>Haptophyta</taxon>
        <taxon>Prymnesiophyceae</taxon>
        <taxon>Prymnesiales</taxon>
        <taxon>Chrysochromulinaceae</taxon>
        <taxon>Chrysochromulina</taxon>
    </lineage>
</organism>
<dbReference type="PANTHER" id="PTHR46093">
    <property type="entry name" value="ACYL-COA-BINDING DOMAIN-CONTAINING PROTEIN 5"/>
    <property type="match status" value="1"/>
</dbReference>
<accession>A0A0M0LSJ5</accession>
<protein>
    <submittedName>
        <fullName evidence="5">Kelch repeat containing protein</fullName>
    </submittedName>
</protein>
<sequence>MAAKFEKLKLPSYGQMGPVAFPASDAQIATGDARRVLLFGGQRSGISGAMYSFEQTSGEGFVAMAEQAEGEKGPPPAPRTQASLTSIAEEDKQTTLILFGGFALNIGCVNDAWKCVVEIDPVTTFPVPRWTKLECSGTTPSPRYGHSATYLGTKKDKIAIFGGMDTLQQYDDLFILSHDPAGWSRPACKGPAPSPRVKHSATMLGASGIILFFGGFNKADRVMSDAYKLEMGADCSSATWAKVQMEAPVGSKSITARAQHAAACTKDGRYVFIFGGYDGFKSLNDFWLLDATTYALRDLAVEAPVPEARSRHSMHFVGSLLHIFGGFDGSKPIGGDVYTLDCSDPGAMESAGGGDKKKEAAKEEDDEA</sequence>
<evidence type="ECO:0000313" key="5">
    <source>
        <dbReference type="EMBL" id="KOO53733.1"/>
    </source>
</evidence>
<feature type="domain" description="Attractin/MKLN-like beta-propeller" evidence="4">
    <location>
        <begin position="35"/>
        <end position="280"/>
    </location>
</feature>
<dbReference type="InterPro" id="IPR056737">
    <property type="entry name" value="Beta-prop_ATRN-MKLN-like"/>
</dbReference>
<dbReference type="Gene3D" id="2.120.10.80">
    <property type="entry name" value="Kelch-type beta propeller"/>
    <property type="match status" value="2"/>
</dbReference>
<evidence type="ECO:0000256" key="2">
    <source>
        <dbReference type="ARBA" id="ARBA00022737"/>
    </source>
</evidence>
<keyword evidence="6" id="KW-1185">Reference proteome</keyword>
<gene>
    <name evidence="5" type="ORF">Ctob_013250</name>
</gene>
<dbReference type="InterPro" id="IPR015915">
    <property type="entry name" value="Kelch-typ_b-propeller"/>
</dbReference>
<evidence type="ECO:0000256" key="1">
    <source>
        <dbReference type="ARBA" id="ARBA00022441"/>
    </source>
</evidence>
<name>A0A0M0LSJ5_9EUKA</name>
<dbReference type="PANTHER" id="PTHR46093:SF18">
    <property type="entry name" value="FIBRONECTIN TYPE-III DOMAIN-CONTAINING PROTEIN"/>
    <property type="match status" value="1"/>
</dbReference>
<dbReference type="Proteomes" id="UP000037460">
    <property type="component" value="Unassembled WGS sequence"/>
</dbReference>
<comment type="caution">
    <text evidence="5">The sequence shown here is derived from an EMBL/GenBank/DDBJ whole genome shotgun (WGS) entry which is preliminary data.</text>
</comment>
<reference evidence="6" key="1">
    <citation type="journal article" date="2015" name="PLoS Genet.">
        <title>Genome Sequence and Transcriptome Analyses of Chrysochromulina tobin: Metabolic Tools for Enhanced Algal Fitness in the Prominent Order Prymnesiales (Haptophyceae).</title>
        <authorList>
            <person name="Hovde B.T."/>
            <person name="Deodato C.R."/>
            <person name="Hunsperger H.M."/>
            <person name="Ryken S.A."/>
            <person name="Yost W."/>
            <person name="Jha R.K."/>
            <person name="Patterson J."/>
            <person name="Monnat R.J. Jr."/>
            <person name="Barlow S.B."/>
            <person name="Starkenburg S.R."/>
            <person name="Cattolico R.A."/>
        </authorList>
    </citation>
    <scope>NUCLEOTIDE SEQUENCE</scope>
    <source>
        <strain evidence="6">CCMP291</strain>
    </source>
</reference>
<evidence type="ECO:0000256" key="3">
    <source>
        <dbReference type="SAM" id="MobiDB-lite"/>
    </source>
</evidence>
<dbReference type="Pfam" id="PF24981">
    <property type="entry name" value="Beta-prop_ATRN-LZTR1"/>
    <property type="match status" value="1"/>
</dbReference>
<evidence type="ECO:0000313" key="6">
    <source>
        <dbReference type="Proteomes" id="UP000037460"/>
    </source>
</evidence>
<feature type="region of interest" description="Disordered" evidence="3">
    <location>
        <begin position="346"/>
        <end position="368"/>
    </location>
</feature>
<dbReference type="EMBL" id="JWZX01000095">
    <property type="protein sequence ID" value="KOO53733.1"/>
    <property type="molecule type" value="Genomic_DNA"/>
</dbReference>
<keyword evidence="2" id="KW-0677">Repeat</keyword>
<evidence type="ECO:0000259" key="4">
    <source>
        <dbReference type="Pfam" id="PF24981"/>
    </source>
</evidence>
<keyword evidence="1" id="KW-0880">Kelch repeat</keyword>